<dbReference type="Proteomes" id="UP000236732">
    <property type="component" value="Unassembled WGS sequence"/>
</dbReference>
<dbReference type="InterPro" id="IPR029058">
    <property type="entry name" value="AB_hydrolase_fold"/>
</dbReference>
<dbReference type="AlphaFoldDB" id="A0A1H5VQ85"/>
<dbReference type="Gene3D" id="3.40.50.1820">
    <property type="entry name" value="alpha/beta hydrolase"/>
    <property type="match status" value="1"/>
</dbReference>
<dbReference type="PANTHER" id="PTHR43433:SF5">
    <property type="entry name" value="AB HYDROLASE-1 DOMAIN-CONTAINING PROTEIN"/>
    <property type="match status" value="1"/>
</dbReference>
<sequence length="278" mass="29505">MRQAVAGMADSGGTVESGLLRDRHPYVRFGTGPRSLVVLPGMALDNGVHGRLAAWAYARAYKALAADHTVHVIQRGRGLKPGTTTRDLANDYAALLGDGLGPARVMGLSTGGLVAQYLALDHPHLVERLVLVVTGARLAPAGQEICRRWRTLAEGKRWRSLRGDMAAIAVDGAAAQRVARLMGELTGGRAPSATEEGDFLVTVDAVLEHDARDRLPSMVTPTLLIGGAEDLFFPAASLRETADAIPGSTLNVHDRSGHGLPKNQASRMLAETLDFLRG</sequence>
<dbReference type="Pfam" id="PF12697">
    <property type="entry name" value="Abhydrolase_6"/>
    <property type="match status" value="1"/>
</dbReference>
<evidence type="ECO:0000313" key="2">
    <source>
        <dbReference type="EMBL" id="SEF89001.1"/>
    </source>
</evidence>
<reference evidence="2 3" key="1">
    <citation type="submission" date="2016-10" db="EMBL/GenBank/DDBJ databases">
        <authorList>
            <person name="de Groot N.N."/>
        </authorList>
    </citation>
    <scope>NUCLEOTIDE SEQUENCE [LARGE SCALE GENOMIC DNA]</scope>
    <source>
        <strain evidence="2 3">CGMCC 4.7037</strain>
    </source>
</reference>
<dbReference type="SUPFAM" id="SSF53474">
    <property type="entry name" value="alpha/beta-Hydrolases"/>
    <property type="match status" value="1"/>
</dbReference>
<organism evidence="2 3">
    <name type="scientific">Nonomuraea solani</name>
    <dbReference type="NCBI Taxonomy" id="1144553"/>
    <lineage>
        <taxon>Bacteria</taxon>
        <taxon>Bacillati</taxon>
        <taxon>Actinomycetota</taxon>
        <taxon>Actinomycetes</taxon>
        <taxon>Streptosporangiales</taxon>
        <taxon>Streptosporangiaceae</taxon>
        <taxon>Nonomuraea</taxon>
    </lineage>
</organism>
<dbReference type="PRINTS" id="PR00111">
    <property type="entry name" value="ABHYDROLASE"/>
</dbReference>
<dbReference type="EMBL" id="FNVT01000001">
    <property type="protein sequence ID" value="SEF89001.1"/>
    <property type="molecule type" value="Genomic_DNA"/>
</dbReference>
<gene>
    <name evidence="2" type="ORF">SAMN05444920_101941</name>
</gene>
<name>A0A1H5VQ85_9ACTN</name>
<dbReference type="InterPro" id="IPR000073">
    <property type="entry name" value="AB_hydrolase_1"/>
</dbReference>
<feature type="domain" description="AB hydrolase-1" evidence="1">
    <location>
        <begin position="48"/>
        <end position="260"/>
    </location>
</feature>
<dbReference type="InterPro" id="IPR050471">
    <property type="entry name" value="AB_hydrolase"/>
</dbReference>
<proteinExistence type="predicted"/>
<evidence type="ECO:0000259" key="1">
    <source>
        <dbReference type="Pfam" id="PF12697"/>
    </source>
</evidence>
<accession>A0A1H5VQ85</accession>
<evidence type="ECO:0000313" key="3">
    <source>
        <dbReference type="Proteomes" id="UP000236732"/>
    </source>
</evidence>
<dbReference type="PANTHER" id="PTHR43433">
    <property type="entry name" value="HYDROLASE, ALPHA/BETA FOLD FAMILY PROTEIN"/>
    <property type="match status" value="1"/>
</dbReference>
<dbReference type="GO" id="GO:0003824">
    <property type="term" value="F:catalytic activity"/>
    <property type="evidence" value="ECO:0007669"/>
    <property type="project" value="UniProtKB-ARBA"/>
</dbReference>
<protein>
    <submittedName>
        <fullName evidence="2">Pimeloyl-ACP methyl ester carboxylesterase</fullName>
    </submittedName>
</protein>
<keyword evidence="3" id="KW-1185">Reference proteome</keyword>